<sequence>MRRFRRWGPALLLVTPSLLLIGVFVYGFAGWNAKVSTSTSRGYQITDDSVGLDNYQNLLKDERFNMDVRNVLIFTAVFVLGALVTGLVLAMLLDRGVRFESFFRSSFIFPMALSLIAVGIIWRWLLQNGEPAGGLNKLFDDVGLGFLAGDWYNSDSSWAIASIALPAGWALSGYIMALFLAGIRGVPEELREAARVDGANEPRVFWHVVRPMLWPVVMSALVILAHISLKTFDLLLAIVPKGDLALDTPAMYMWFTTFDGGFYGRGATIATLLLAGIAVVIVPYIWYSVRSERRK</sequence>
<dbReference type="Pfam" id="PF00528">
    <property type="entry name" value="BPD_transp_1"/>
    <property type="match status" value="1"/>
</dbReference>
<protein>
    <submittedName>
        <fullName evidence="9">Glucose/mannose transport system permease protein</fullName>
    </submittedName>
</protein>
<evidence type="ECO:0000256" key="6">
    <source>
        <dbReference type="ARBA" id="ARBA00023136"/>
    </source>
</evidence>
<dbReference type="InterPro" id="IPR035906">
    <property type="entry name" value="MetI-like_sf"/>
</dbReference>
<dbReference type="PROSITE" id="PS50928">
    <property type="entry name" value="ABC_TM1"/>
    <property type="match status" value="1"/>
</dbReference>
<evidence type="ECO:0000256" key="4">
    <source>
        <dbReference type="ARBA" id="ARBA00022692"/>
    </source>
</evidence>
<keyword evidence="3" id="KW-1003">Cell membrane</keyword>
<feature type="domain" description="ABC transmembrane type-1" evidence="8">
    <location>
        <begin position="68"/>
        <end position="286"/>
    </location>
</feature>
<proteinExistence type="inferred from homology"/>
<dbReference type="GO" id="GO:0055085">
    <property type="term" value="P:transmembrane transport"/>
    <property type="evidence" value="ECO:0007669"/>
    <property type="project" value="InterPro"/>
</dbReference>
<comment type="caution">
    <text evidence="9">The sequence shown here is derived from an EMBL/GenBank/DDBJ whole genome shotgun (WGS) entry which is preliminary data.</text>
</comment>
<feature type="transmembrane region" description="Helical" evidence="7">
    <location>
        <begin position="105"/>
        <end position="125"/>
    </location>
</feature>
<feature type="transmembrane region" description="Helical" evidence="7">
    <location>
        <begin position="204"/>
        <end position="227"/>
    </location>
</feature>
<evidence type="ECO:0000259" key="8">
    <source>
        <dbReference type="PROSITE" id="PS50928"/>
    </source>
</evidence>
<gene>
    <name evidence="9" type="ORF">HNR73_002751</name>
</gene>
<dbReference type="RefSeq" id="WP_184787750.1">
    <property type="nucleotide sequence ID" value="NZ_BONT01000090.1"/>
</dbReference>
<dbReference type="PANTHER" id="PTHR43227">
    <property type="entry name" value="BLL4140 PROTEIN"/>
    <property type="match status" value="1"/>
</dbReference>
<comment type="similarity">
    <text evidence="7">Belongs to the binding-protein-dependent transport system permease family.</text>
</comment>
<dbReference type="PANTHER" id="PTHR43227:SF8">
    <property type="entry name" value="DIACETYLCHITOBIOSE UPTAKE SYSTEM PERMEASE PROTEIN DASB"/>
    <property type="match status" value="1"/>
</dbReference>
<keyword evidence="2 7" id="KW-0813">Transport</keyword>
<accession>A0A841FNU7</accession>
<comment type="subcellular location">
    <subcellularLocation>
        <location evidence="1 7">Cell membrane</location>
        <topology evidence="1 7">Multi-pass membrane protein</topology>
    </subcellularLocation>
</comment>
<evidence type="ECO:0000313" key="10">
    <source>
        <dbReference type="Proteomes" id="UP000548476"/>
    </source>
</evidence>
<keyword evidence="5 7" id="KW-1133">Transmembrane helix</keyword>
<evidence type="ECO:0000256" key="7">
    <source>
        <dbReference type="RuleBase" id="RU363032"/>
    </source>
</evidence>
<dbReference type="InterPro" id="IPR050809">
    <property type="entry name" value="UgpAE/MalFG_permease"/>
</dbReference>
<dbReference type="Proteomes" id="UP000548476">
    <property type="component" value="Unassembled WGS sequence"/>
</dbReference>
<dbReference type="AlphaFoldDB" id="A0A841FNU7"/>
<reference evidence="9 10" key="1">
    <citation type="submission" date="2020-08" db="EMBL/GenBank/DDBJ databases">
        <title>Genomic Encyclopedia of Type Strains, Phase IV (KMG-IV): sequencing the most valuable type-strain genomes for metagenomic binning, comparative biology and taxonomic classification.</title>
        <authorList>
            <person name="Goeker M."/>
        </authorList>
    </citation>
    <scope>NUCLEOTIDE SEQUENCE [LARGE SCALE GENOMIC DNA]</scope>
    <source>
        <strain evidence="9 10">YIM 65646</strain>
    </source>
</reference>
<evidence type="ECO:0000313" key="9">
    <source>
        <dbReference type="EMBL" id="MBB6034897.1"/>
    </source>
</evidence>
<name>A0A841FNU7_9ACTN</name>
<keyword evidence="10" id="KW-1185">Reference proteome</keyword>
<evidence type="ECO:0000256" key="1">
    <source>
        <dbReference type="ARBA" id="ARBA00004651"/>
    </source>
</evidence>
<dbReference type="InterPro" id="IPR000515">
    <property type="entry name" value="MetI-like"/>
</dbReference>
<dbReference type="Gene3D" id="1.10.3720.10">
    <property type="entry name" value="MetI-like"/>
    <property type="match status" value="1"/>
</dbReference>
<evidence type="ECO:0000256" key="3">
    <source>
        <dbReference type="ARBA" id="ARBA00022475"/>
    </source>
</evidence>
<dbReference type="SUPFAM" id="SSF161098">
    <property type="entry name" value="MetI-like"/>
    <property type="match status" value="1"/>
</dbReference>
<keyword evidence="6 7" id="KW-0472">Membrane</keyword>
<organism evidence="9 10">
    <name type="scientific">Phytomonospora endophytica</name>
    <dbReference type="NCBI Taxonomy" id="714109"/>
    <lineage>
        <taxon>Bacteria</taxon>
        <taxon>Bacillati</taxon>
        <taxon>Actinomycetota</taxon>
        <taxon>Actinomycetes</taxon>
        <taxon>Micromonosporales</taxon>
        <taxon>Micromonosporaceae</taxon>
        <taxon>Phytomonospora</taxon>
    </lineage>
</organism>
<feature type="transmembrane region" description="Helical" evidence="7">
    <location>
        <begin position="262"/>
        <end position="287"/>
    </location>
</feature>
<dbReference type="GO" id="GO:0005886">
    <property type="term" value="C:plasma membrane"/>
    <property type="evidence" value="ECO:0007669"/>
    <property type="project" value="UniProtKB-SubCell"/>
</dbReference>
<keyword evidence="4 7" id="KW-0812">Transmembrane</keyword>
<evidence type="ECO:0000256" key="5">
    <source>
        <dbReference type="ARBA" id="ARBA00022989"/>
    </source>
</evidence>
<feature type="transmembrane region" description="Helical" evidence="7">
    <location>
        <begin position="7"/>
        <end position="29"/>
    </location>
</feature>
<dbReference type="EMBL" id="JACHGT010000005">
    <property type="protein sequence ID" value="MBB6034897.1"/>
    <property type="molecule type" value="Genomic_DNA"/>
</dbReference>
<feature type="transmembrane region" description="Helical" evidence="7">
    <location>
        <begin position="71"/>
        <end position="93"/>
    </location>
</feature>
<dbReference type="CDD" id="cd06261">
    <property type="entry name" value="TM_PBP2"/>
    <property type="match status" value="1"/>
</dbReference>
<feature type="transmembrane region" description="Helical" evidence="7">
    <location>
        <begin position="158"/>
        <end position="183"/>
    </location>
</feature>
<evidence type="ECO:0000256" key="2">
    <source>
        <dbReference type="ARBA" id="ARBA00022448"/>
    </source>
</evidence>